<evidence type="ECO:0000256" key="9">
    <source>
        <dbReference type="ARBA" id="ARBA00023002"/>
    </source>
</evidence>
<evidence type="ECO:0000313" key="15">
    <source>
        <dbReference type="EMBL" id="GLB38291.1"/>
    </source>
</evidence>
<dbReference type="Proteomes" id="UP001063166">
    <property type="component" value="Unassembled WGS sequence"/>
</dbReference>
<keyword evidence="10" id="KW-0408">Iron</keyword>
<feature type="region of interest" description="Disordered" evidence="13">
    <location>
        <begin position="304"/>
        <end position="332"/>
    </location>
</feature>
<dbReference type="PANTHER" id="PTHR24305:SF166">
    <property type="entry name" value="CYTOCHROME P450 12A4, MITOCHONDRIAL-RELATED"/>
    <property type="match status" value="1"/>
</dbReference>
<evidence type="ECO:0000256" key="11">
    <source>
        <dbReference type="ARBA" id="ARBA00023033"/>
    </source>
</evidence>
<keyword evidence="16" id="KW-1185">Reference proteome</keyword>
<evidence type="ECO:0000256" key="4">
    <source>
        <dbReference type="ARBA" id="ARBA00010617"/>
    </source>
</evidence>
<dbReference type="PANTHER" id="PTHR24305">
    <property type="entry name" value="CYTOCHROME P450"/>
    <property type="match status" value="1"/>
</dbReference>
<evidence type="ECO:0000256" key="7">
    <source>
        <dbReference type="ARBA" id="ARBA00022723"/>
    </source>
</evidence>
<dbReference type="Pfam" id="PF00067">
    <property type="entry name" value="p450"/>
    <property type="match status" value="2"/>
</dbReference>
<evidence type="ECO:0000313" key="16">
    <source>
        <dbReference type="Proteomes" id="UP001063166"/>
    </source>
</evidence>
<dbReference type="InterPro" id="IPR001128">
    <property type="entry name" value="Cyt_P450"/>
</dbReference>
<comment type="pathway">
    <text evidence="3">Secondary metabolite biosynthesis; terpenoid biosynthesis.</text>
</comment>
<gene>
    <name evidence="15" type="ORF">LshimejAT787_0501560</name>
</gene>
<evidence type="ECO:0000256" key="8">
    <source>
        <dbReference type="ARBA" id="ARBA00022989"/>
    </source>
</evidence>
<evidence type="ECO:0000256" key="5">
    <source>
        <dbReference type="ARBA" id="ARBA00022617"/>
    </source>
</evidence>
<dbReference type="GO" id="GO:0016020">
    <property type="term" value="C:membrane"/>
    <property type="evidence" value="ECO:0007669"/>
    <property type="project" value="UniProtKB-SubCell"/>
</dbReference>
<dbReference type="SUPFAM" id="SSF48264">
    <property type="entry name" value="Cytochrome P450"/>
    <property type="match status" value="1"/>
</dbReference>
<organism evidence="15 16">
    <name type="scientific">Lyophyllum shimeji</name>
    <name type="common">Hon-shimeji</name>
    <name type="synonym">Tricholoma shimeji</name>
    <dbReference type="NCBI Taxonomy" id="47721"/>
    <lineage>
        <taxon>Eukaryota</taxon>
        <taxon>Fungi</taxon>
        <taxon>Dikarya</taxon>
        <taxon>Basidiomycota</taxon>
        <taxon>Agaricomycotina</taxon>
        <taxon>Agaricomycetes</taxon>
        <taxon>Agaricomycetidae</taxon>
        <taxon>Agaricales</taxon>
        <taxon>Tricholomatineae</taxon>
        <taxon>Lyophyllaceae</taxon>
        <taxon>Lyophyllum</taxon>
    </lineage>
</organism>
<comment type="subcellular location">
    <subcellularLocation>
        <location evidence="2">Membrane</location>
    </subcellularLocation>
</comment>
<evidence type="ECO:0000256" key="13">
    <source>
        <dbReference type="SAM" id="MobiDB-lite"/>
    </source>
</evidence>
<dbReference type="GO" id="GO:0005506">
    <property type="term" value="F:iron ion binding"/>
    <property type="evidence" value="ECO:0007669"/>
    <property type="project" value="InterPro"/>
</dbReference>
<keyword evidence="7" id="KW-0479">Metal-binding</keyword>
<feature type="region of interest" description="Disordered" evidence="13">
    <location>
        <begin position="386"/>
        <end position="414"/>
    </location>
</feature>
<sequence length="599" mass="66077">MPGPLLLLLAILLSFVIVFFVLPFLRFLIRQRTSPLRHLPGPPCTSLLIGNLGEMHDQENNNLIHTWEASYGPTFVYRGFLAAPRLMTMDPLALAHILGHAYEYPKPEFVRDSLAGMAAGHDGLLTVEGDQHRRQRRILGPAFSKLHLASLTPVFWDKATQLRDIWLEQADAQKIAPSRVDVLSWLGRATLDVIGEAGFGYRFDALSSTSAHNELATAFGIIFSTARKLRMITILQAWFPILRRFRRNGATMVQAHATMDRIGMQLIDQKRSEILAEAAQKGVDTSRAGRDLLSLLIRSNLSTPVPVPSSPSNRAALSSLTPHNAQHPGPARPRIQMSTREVLCQISTFIAAGHETTASALTWCLYALARAPHVQTKLRAALHAIPVPPRVRTKPSQAQAGDSEGHSEGDQNQEEDLATGVQACTYLDWVVRETLRLHSPVTSTMRVCARPGGDEIPVSVPVAVRRSGFALGAGHDAAAEDENAYGAPEESRWSVRVAEGDILTIPIQAVNRCVRLWGEDAGDFRPERWADPPPEARSIPGLLSGTLTFLNGNGSVAEGNRACIGWRFALIEIKIFLYTLVKDLEFWIDDDMVIEKRIK</sequence>
<keyword evidence="11" id="KW-0503">Monooxygenase</keyword>
<proteinExistence type="inferred from homology"/>
<dbReference type="Gene3D" id="1.10.630.10">
    <property type="entry name" value="Cytochrome P450"/>
    <property type="match status" value="1"/>
</dbReference>
<evidence type="ECO:0000256" key="6">
    <source>
        <dbReference type="ARBA" id="ARBA00022692"/>
    </source>
</evidence>
<dbReference type="PRINTS" id="PR00385">
    <property type="entry name" value="P450"/>
</dbReference>
<reference evidence="15" key="1">
    <citation type="submission" date="2022-07" db="EMBL/GenBank/DDBJ databases">
        <title>The genome of Lyophyllum shimeji provides insight into the initial evolution of ectomycorrhizal fungal genome.</title>
        <authorList>
            <person name="Kobayashi Y."/>
            <person name="Shibata T."/>
            <person name="Hirakawa H."/>
            <person name="Shigenobu S."/>
            <person name="Nishiyama T."/>
            <person name="Yamada A."/>
            <person name="Hasebe M."/>
            <person name="Kawaguchi M."/>
        </authorList>
    </citation>
    <scope>NUCLEOTIDE SEQUENCE</scope>
    <source>
        <strain evidence="15">AT787</strain>
    </source>
</reference>
<protein>
    <submittedName>
        <fullName evidence="15">Cytochrome P450</fullName>
    </submittedName>
</protein>
<dbReference type="GO" id="GO:0020037">
    <property type="term" value="F:heme binding"/>
    <property type="evidence" value="ECO:0007669"/>
    <property type="project" value="InterPro"/>
</dbReference>
<keyword evidence="9" id="KW-0560">Oxidoreductase</keyword>
<dbReference type="InterPro" id="IPR050121">
    <property type="entry name" value="Cytochrome_P450_monoxygenase"/>
</dbReference>
<evidence type="ECO:0000256" key="14">
    <source>
        <dbReference type="SAM" id="Phobius"/>
    </source>
</evidence>
<dbReference type="AlphaFoldDB" id="A0A9P3UPH3"/>
<evidence type="ECO:0000256" key="10">
    <source>
        <dbReference type="ARBA" id="ARBA00023004"/>
    </source>
</evidence>
<name>A0A9P3UPH3_LYOSH</name>
<evidence type="ECO:0000256" key="3">
    <source>
        <dbReference type="ARBA" id="ARBA00004721"/>
    </source>
</evidence>
<keyword evidence="6 14" id="KW-0812">Transmembrane</keyword>
<dbReference type="InterPro" id="IPR036396">
    <property type="entry name" value="Cyt_P450_sf"/>
</dbReference>
<comment type="similarity">
    <text evidence="4">Belongs to the cytochrome P450 family.</text>
</comment>
<comment type="cofactor">
    <cofactor evidence="1">
        <name>heme</name>
        <dbReference type="ChEBI" id="CHEBI:30413"/>
    </cofactor>
</comment>
<dbReference type="EMBL" id="BRPK01000005">
    <property type="protein sequence ID" value="GLB38291.1"/>
    <property type="molecule type" value="Genomic_DNA"/>
</dbReference>
<feature type="compositionally biased region" description="Polar residues" evidence="13">
    <location>
        <begin position="313"/>
        <end position="324"/>
    </location>
</feature>
<evidence type="ECO:0000256" key="1">
    <source>
        <dbReference type="ARBA" id="ARBA00001971"/>
    </source>
</evidence>
<dbReference type="GO" id="GO:0004497">
    <property type="term" value="F:monooxygenase activity"/>
    <property type="evidence" value="ECO:0007669"/>
    <property type="project" value="UniProtKB-KW"/>
</dbReference>
<evidence type="ECO:0000256" key="12">
    <source>
        <dbReference type="ARBA" id="ARBA00023136"/>
    </source>
</evidence>
<keyword evidence="12 14" id="KW-0472">Membrane</keyword>
<evidence type="ECO:0000256" key="2">
    <source>
        <dbReference type="ARBA" id="ARBA00004370"/>
    </source>
</evidence>
<dbReference type="OrthoDB" id="1470350at2759"/>
<accession>A0A9P3UPH3</accession>
<keyword evidence="8 14" id="KW-1133">Transmembrane helix</keyword>
<comment type="caution">
    <text evidence="15">The sequence shown here is derived from an EMBL/GenBank/DDBJ whole genome shotgun (WGS) entry which is preliminary data.</text>
</comment>
<keyword evidence="5" id="KW-0349">Heme</keyword>
<feature type="transmembrane region" description="Helical" evidence="14">
    <location>
        <begin position="6"/>
        <end position="29"/>
    </location>
</feature>
<dbReference type="GO" id="GO:0016705">
    <property type="term" value="F:oxidoreductase activity, acting on paired donors, with incorporation or reduction of molecular oxygen"/>
    <property type="evidence" value="ECO:0007669"/>
    <property type="project" value="InterPro"/>
</dbReference>